<dbReference type="PROSITE" id="PS51217">
    <property type="entry name" value="UVRD_HELICASE_CTER"/>
    <property type="match status" value="1"/>
</dbReference>
<evidence type="ECO:0000256" key="3">
    <source>
        <dbReference type="ARBA" id="ARBA00022801"/>
    </source>
</evidence>
<evidence type="ECO:0000259" key="14">
    <source>
        <dbReference type="PROSITE" id="PS51217"/>
    </source>
</evidence>
<protein>
    <recommendedName>
        <fullName evidence="9">DNA 3'-5' helicase</fullName>
        <ecNumber evidence="9">5.6.2.4</ecNumber>
    </recommendedName>
</protein>
<comment type="catalytic activity">
    <reaction evidence="10">
        <text>ATP + H2O = ADP + phosphate + H(+)</text>
        <dbReference type="Rhea" id="RHEA:13065"/>
        <dbReference type="ChEBI" id="CHEBI:15377"/>
        <dbReference type="ChEBI" id="CHEBI:15378"/>
        <dbReference type="ChEBI" id="CHEBI:30616"/>
        <dbReference type="ChEBI" id="CHEBI:43474"/>
        <dbReference type="ChEBI" id="CHEBI:456216"/>
        <dbReference type="EC" id="5.6.2.4"/>
    </reaction>
</comment>
<evidence type="ECO:0000256" key="2">
    <source>
        <dbReference type="ARBA" id="ARBA00022741"/>
    </source>
</evidence>
<dbReference type="GO" id="GO:0016787">
    <property type="term" value="F:hydrolase activity"/>
    <property type="evidence" value="ECO:0007669"/>
    <property type="project" value="UniProtKB-UniRule"/>
</dbReference>
<dbReference type="Gene3D" id="1.10.10.160">
    <property type="match status" value="1"/>
</dbReference>
<dbReference type="Pfam" id="PF21196">
    <property type="entry name" value="PcrA_UvrD_tudor"/>
    <property type="match status" value="1"/>
</dbReference>
<evidence type="ECO:0000256" key="7">
    <source>
        <dbReference type="ARBA" id="ARBA00023235"/>
    </source>
</evidence>
<feature type="binding site" evidence="11">
    <location>
        <begin position="27"/>
        <end position="34"/>
    </location>
    <ligand>
        <name>ATP</name>
        <dbReference type="ChEBI" id="CHEBI:30616"/>
    </ligand>
</feature>
<feature type="domain" description="UvrD-like helicase C-terminal" evidence="14">
    <location>
        <begin position="285"/>
        <end position="557"/>
    </location>
</feature>
<name>A0A9D1W289_9FIRM</name>
<keyword evidence="7" id="KW-0413">Isomerase</keyword>
<evidence type="ECO:0000313" key="15">
    <source>
        <dbReference type="EMBL" id="HIX50940.1"/>
    </source>
</evidence>
<keyword evidence="6" id="KW-0238">DNA-binding</keyword>
<dbReference type="PROSITE" id="PS51198">
    <property type="entry name" value="UVRD_HELICASE_ATP_BIND"/>
    <property type="match status" value="1"/>
</dbReference>
<evidence type="ECO:0000256" key="5">
    <source>
        <dbReference type="ARBA" id="ARBA00022840"/>
    </source>
</evidence>
<gene>
    <name evidence="15" type="ORF">H9851_06670</name>
</gene>
<evidence type="ECO:0000256" key="11">
    <source>
        <dbReference type="PROSITE-ProRule" id="PRU00560"/>
    </source>
</evidence>
<dbReference type="InterPro" id="IPR013986">
    <property type="entry name" value="DExx_box_DNA_helicase_dom_sf"/>
</dbReference>
<feature type="compositionally biased region" description="Pro residues" evidence="12">
    <location>
        <begin position="719"/>
        <end position="729"/>
    </location>
</feature>
<feature type="domain" description="UvrD-like helicase ATP-binding" evidence="13">
    <location>
        <begin position="6"/>
        <end position="284"/>
    </location>
</feature>
<comment type="similarity">
    <text evidence="1">Belongs to the helicase family. UvrD subfamily.</text>
</comment>
<keyword evidence="2 11" id="KW-0547">Nucleotide-binding</keyword>
<dbReference type="InterPro" id="IPR014017">
    <property type="entry name" value="DNA_helicase_UvrD-like_C"/>
</dbReference>
<dbReference type="AlphaFoldDB" id="A0A9D1W289"/>
<dbReference type="Pfam" id="PF13361">
    <property type="entry name" value="UvrD_C"/>
    <property type="match status" value="2"/>
</dbReference>
<dbReference type="Proteomes" id="UP000886847">
    <property type="component" value="Unassembled WGS sequence"/>
</dbReference>
<dbReference type="PANTHER" id="PTHR11070">
    <property type="entry name" value="UVRD / RECB / PCRA DNA HELICASE FAMILY MEMBER"/>
    <property type="match status" value="1"/>
</dbReference>
<dbReference type="EMBL" id="DXEW01000031">
    <property type="protein sequence ID" value="HIX50940.1"/>
    <property type="molecule type" value="Genomic_DNA"/>
</dbReference>
<evidence type="ECO:0000313" key="16">
    <source>
        <dbReference type="Proteomes" id="UP000886847"/>
    </source>
</evidence>
<dbReference type="Gene3D" id="1.10.486.10">
    <property type="entry name" value="PCRA, domain 4"/>
    <property type="match status" value="1"/>
</dbReference>
<evidence type="ECO:0000256" key="12">
    <source>
        <dbReference type="SAM" id="MobiDB-lite"/>
    </source>
</evidence>
<dbReference type="InterPro" id="IPR000212">
    <property type="entry name" value="DNA_helicase_UvrD/REP"/>
</dbReference>
<dbReference type="InterPro" id="IPR027417">
    <property type="entry name" value="P-loop_NTPase"/>
</dbReference>
<dbReference type="CDD" id="cd18807">
    <property type="entry name" value="SF1_C_UvrD"/>
    <property type="match status" value="1"/>
</dbReference>
<dbReference type="SUPFAM" id="SSF52540">
    <property type="entry name" value="P-loop containing nucleoside triphosphate hydrolases"/>
    <property type="match status" value="1"/>
</dbReference>
<dbReference type="GO" id="GO:0005524">
    <property type="term" value="F:ATP binding"/>
    <property type="evidence" value="ECO:0007669"/>
    <property type="project" value="UniProtKB-UniRule"/>
</dbReference>
<dbReference type="PANTHER" id="PTHR11070:SF2">
    <property type="entry name" value="ATP-DEPENDENT DNA HELICASE SRS2"/>
    <property type="match status" value="1"/>
</dbReference>
<evidence type="ECO:0000256" key="6">
    <source>
        <dbReference type="ARBA" id="ARBA00023125"/>
    </source>
</evidence>
<comment type="catalytic activity">
    <reaction evidence="8">
        <text>Couples ATP hydrolysis with the unwinding of duplex DNA by translocating in the 3'-5' direction.</text>
        <dbReference type="EC" id="5.6.2.4"/>
    </reaction>
</comment>
<comment type="caution">
    <text evidence="15">The sequence shown here is derived from an EMBL/GenBank/DDBJ whole genome shotgun (WGS) entry which is preliminary data.</text>
</comment>
<dbReference type="Pfam" id="PF00580">
    <property type="entry name" value="UvrD-helicase"/>
    <property type="match status" value="1"/>
</dbReference>
<feature type="region of interest" description="Disordered" evidence="12">
    <location>
        <begin position="699"/>
        <end position="730"/>
    </location>
</feature>
<dbReference type="GO" id="GO:0043138">
    <property type="term" value="F:3'-5' DNA helicase activity"/>
    <property type="evidence" value="ECO:0007669"/>
    <property type="project" value="UniProtKB-EC"/>
</dbReference>
<dbReference type="GO" id="GO:0003677">
    <property type="term" value="F:DNA binding"/>
    <property type="evidence" value="ECO:0007669"/>
    <property type="project" value="UniProtKB-KW"/>
</dbReference>
<dbReference type="InterPro" id="IPR014016">
    <property type="entry name" value="UvrD-like_ATP-bd"/>
</dbReference>
<dbReference type="GO" id="GO:0005829">
    <property type="term" value="C:cytosol"/>
    <property type="evidence" value="ECO:0007669"/>
    <property type="project" value="TreeGrafter"/>
</dbReference>
<dbReference type="FunFam" id="1.10.486.10:FF:000003">
    <property type="entry name" value="ATP-dependent DNA helicase"/>
    <property type="match status" value="1"/>
</dbReference>
<evidence type="ECO:0000256" key="9">
    <source>
        <dbReference type="ARBA" id="ARBA00034808"/>
    </source>
</evidence>
<dbReference type="Gene3D" id="3.40.50.300">
    <property type="entry name" value="P-loop containing nucleotide triphosphate hydrolases"/>
    <property type="match status" value="2"/>
</dbReference>
<feature type="compositionally biased region" description="Basic and acidic residues" evidence="12">
    <location>
        <begin position="705"/>
        <end position="714"/>
    </location>
</feature>
<dbReference type="CDD" id="cd17932">
    <property type="entry name" value="DEXQc_UvrD"/>
    <property type="match status" value="1"/>
</dbReference>
<evidence type="ECO:0000256" key="8">
    <source>
        <dbReference type="ARBA" id="ARBA00034617"/>
    </source>
</evidence>
<dbReference type="EC" id="5.6.2.4" evidence="9"/>
<reference evidence="15" key="2">
    <citation type="submission" date="2021-04" db="EMBL/GenBank/DDBJ databases">
        <authorList>
            <person name="Gilroy R."/>
        </authorList>
    </citation>
    <scope>NUCLEOTIDE SEQUENCE</scope>
    <source>
        <strain evidence="15">2189</strain>
    </source>
</reference>
<keyword evidence="5 11" id="KW-0067">ATP-binding</keyword>
<reference evidence="15" key="1">
    <citation type="journal article" date="2021" name="PeerJ">
        <title>Extensive microbial diversity within the chicken gut microbiome revealed by metagenomics and culture.</title>
        <authorList>
            <person name="Gilroy R."/>
            <person name="Ravi A."/>
            <person name="Getino M."/>
            <person name="Pursley I."/>
            <person name="Horton D.L."/>
            <person name="Alikhan N.F."/>
            <person name="Baker D."/>
            <person name="Gharbi K."/>
            <person name="Hall N."/>
            <person name="Watson M."/>
            <person name="Adriaenssens E.M."/>
            <person name="Foster-Nyarko E."/>
            <person name="Jarju S."/>
            <person name="Secka A."/>
            <person name="Antonio M."/>
            <person name="Oren A."/>
            <person name="Chaudhuri R.R."/>
            <person name="La Ragione R."/>
            <person name="Hildebrand F."/>
            <person name="Pallen M.J."/>
        </authorList>
    </citation>
    <scope>NUCLEOTIDE SEQUENCE</scope>
    <source>
        <strain evidence="15">2189</strain>
    </source>
</reference>
<evidence type="ECO:0000256" key="4">
    <source>
        <dbReference type="ARBA" id="ARBA00022806"/>
    </source>
</evidence>
<evidence type="ECO:0000256" key="1">
    <source>
        <dbReference type="ARBA" id="ARBA00009922"/>
    </source>
</evidence>
<proteinExistence type="inferred from homology"/>
<dbReference type="GO" id="GO:0000725">
    <property type="term" value="P:recombinational repair"/>
    <property type="evidence" value="ECO:0007669"/>
    <property type="project" value="TreeGrafter"/>
</dbReference>
<evidence type="ECO:0000259" key="13">
    <source>
        <dbReference type="PROSITE" id="PS51198"/>
    </source>
</evidence>
<organism evidence="15 16">
    <name type="scientific">Candidatus Borkfalkia faecavium</name>
    <dbReference type="NCBI Taxonomy" id="2838508"/>
    <lineage>
        <taxon>Bacteria</taxon>
        <taxon>Bacillati</taxon>
        <taxon>Bacillota</taxon>
        <taxon>Clostridia</taxon>
        <taxon>Christensenellales</taxon>
        <taxon>Christensenellaceae</taxon>
        <taxon>Candidatus Borkfalkia</taxon>
    </lineage>
</organism>
<accession>A0A9D1W289</accession>
<keyword evidence="3 11" id="KW-0378">Hydrolase</keyword>
<keyword evidence="4 11" id="KW-0347">Helicase</keyword>
<evidence type="ECO:0000256" key="10">
    <source>
        <dbReference type="ARBA" id="ARBA00048988"/>
    </source>
</evidence>
<dbReference type="GO" id="GO:0033202">
    <property type="term" value="C:DNA helicase complex"/>
    <property type="evidence" value="ECO:0007669"/>
    <property type="project" value="TreeGrafter"/>
</dbReference>
<sequence length="807" mass="89108">MQNIFGKLNEEQIKPVTDTEGAVLVLAGAGSGKTRVLTARIAYLVEEKGVYPSSILAITFTNKAANEMKERLSAMIDGADSMWVCTIHSMCVRILRMFAEKRGFSKNFSIYSETERANVIKKAFAECGFDDDKLLKQVKTHIARAKMLGQDADTYRRENDGMRGIAEICTVYAAYCEHLKKNNALDFDDLLTETLRLLEEDKEALEYLSGRFRYIHVDEFQDTNAVQYQIVRLLSTVHGNLFAVGDDDQSIYGWRGAKIENILGFEKDFPGAKVYKLERNYRSTKNILKLANAVIRNNGRRKDKQLWTENDAGAEAKYYQAETETDEALYVARTISDLMNTQGYAFSDFAVLMRLNALSRSYEQEFAKYGIPYKVFGGFRFYERKEIKDLLAYLRVVNNPFDSEAVTRIINVPKRGIGGKTIEVLENYAAENELSVYDAVLDVDALPLPAGGRQKVKAFGALLKELVISGAEAGADELIREVINRTGILGMYADDSDESINKKANIDEFVNSVDEFCRMNKGATLADFLNQVTLSSDTDEMDESSYVTLATIHSVKGLEFKAVFVVGMEENVMPVSRAALSDDELEEERRLLYVAITRAEERLYFTRSCSRYLYGERSATIQSRFIGELAEVMDIGPSPAAGYARRAQGGRYGSSFGGSSYGGGYGSSGSYGNGSSGGYGYGSSGGRYGSSYTGYGARRSFSSSRSRDEDEFGYHSDLPPEPSSAPAPAPAAAFKRAQGRQAPGRQQVPAKNYAAFRAGVRVRHPKFGEGLIVSTRGEGASLIANVSFQGLGIKSLSVQIAPLTVIG</sequence>